<feature type="domain" description="Glycosyl transferase family 1" evidence="1">
    <location>
        <begin position="223"/>
        <end position="380"/>
    </location>
</feature>
<dbReference type="EMBL" id="CP058559">
    <property type="protein sequence ID" value="QNO13421.1"/>
    <property type="molecule type" value="Genomic_DNA"/>
</dbReference>
<accession>A0A7G9W409</accession>
<dbReference type="PANTHER" id="PTHR45947">
    <property type="entry name" value="SULFOQUINOVOSYL TRANSFERASE SQD2"/>
    <property type="match status" value="1"/>
</dbReference>
<reference evidence="3 4" key="1">
    <citation type="submission" date="2020-07" db="EMBL/GenBank/DDBJ databases">
        <title>Alkalicella. sp. LB2 genome.</title>
        <authorList>
            <person name="Postec A."/>
            <person name="Quemeneur M."/>
        </authorList>
    </citation>
    <scope>NUCLEOTIDE SEQUENCE [LARGE SCALE GENOMIC DNA]</scope>
    <source>
        <strain evidence="3 4">LB2</strain>
    </source>
</reference>
<gene>
    <name evidence="3" type="ORF">HYG86_00850</name>
</gene>
<evidence type="ECO:0000259" key="1">
    <source>
        <dbReference type="Pfam" id="PF00534"/>
    </source>
</evidence>
<dbReference type="CDD" id="cd03794">
    <property type="entry name" value="GT4_WbuB-like"/>
    <property type="match status" value="1"/>
</dbReference>
<dbReference type="InterPro" id="IPR050194">
    <property type="entry name" value="Glycosyltransferase_grp1"/>
</dbReference>
<evidence type="ECO:0000313" key="4">
    <source>
        <dbReference type="Proteomes" id="UP000516160"/>
    </source>
</evidence>
<name>A0A7G9W409_ALKCA</name>
<dbReference type="GO" id="GO:0016758">
    <property type="term" value="F:hexosyltransferase activity"/>
    <property type="evidence" value="ECO:0007669"/>
    <property type="project" value="TreeGrafter"/>
</dbReference>
<dbReference type="SUPFAM" id="SSF53756">
    <property type="entry name" value="UDP-Glycosyltransferase/glycogen phosphorylase"/>
    <property type="match status" value="1"/>
</dbReference>
<feature type="domain" description="Glycosyltransferase subfamily 4-like N-terminal" evidence="2">
    <location>
        <begin position="19"/>
        <end position="196"/>
    </location>
</feature>
<evidence type="ECO:0000259" key="2">
    <source>
        <dbReference type="Pfam" id="PF13439"/>
    </source>
</evidence>
<dbReference type="Proteomes" id="UP000516160">
    <property type="component" value="Chromosome"/>
</dbReference>
<dbReference type="KEGG" id="acae:HYG86_00850"/>
<dbReference type="PANTHER" id="PTHR45947:SF3">
    <property type="entry name" value="SULFOQUINOVOSYL TRANSFERASE SQD2"/>
    <property type="match status" value="1"/>
</dbReference>
<dbReference type="InterPro" id="IPR001296">
    <property type="entry name" value="Glyco_trans_1"/>
</dbReference>
<dbReference type="InterPro" id="IPR028098">
    <property type="entry name" value="Glyco_trans_4-like_N"/>
</dbReference>
<dbReference type="RefSeq" id="WP_213167088.1">
    <property type="nucleotide sequence ID" value="NZ_CP058559.1"/>
</dbReference>
<organism evidence="3 4">
    <name type="scientific">Alkalicella caledoniensis</name>
    <dbReference type="NCBI Taxonomy" id="2731377"/>
    <lineage>
        <taxon>Bacteria</taxon>
        <taxon>Bacillati</taxon>
        <taxon>Bacillota</taxon>
        <taxon>Clostridia</taxon>
        <taxon>Eubacteriales</taxon>
        <taxon>Proteinivoracaceae</taxon>
        <taxon>Alkalicella</taxon>
    </lineage>
</organism>
<dbReference type="Pfam" id="PF13439">
    <property type="entry name" value="Glyco_transf_4"/>
    <property type="match status" value="1"/>
</dbReference>
<dbReference type="AlphaFoldDB" id="A0A7G9W409"/>
<keyword evidence="3" id="KW-0808">Transferase</keyword>
<dbReference type="Pfam" id="PF00534">
    <property type="entry name" value="Glycos_transf_1"/>
    <property type="match status" value="1"/>
</dbReference>
<dbReference type="Gene3D" id="3.40.50.2000">
    <property type="entry name" value="Glycogen Phosphorylase B"/>
    <property type="match status" value="2"/>
</dbReference>
<keyword evidence="4" id="KW-1185">Reference proteome</keyword>
<proteinExistence type="predicted"/>
<sequence length="409" mass="46123">MKILVVAQYYYPEQFRTNDICKQLVQDGHAVTVLTGIPNYPQGKFYDGYGIFKNREEVHEGVNIIRTFLIPRGNNKIQLALNYFSFVIAGWFKALSLLKYDFDCVFVYETSPITMALPAIYIKKKKKIPLIMYVTDLWPENVQAAGGINNKKILGMIGIVVDYIYNSCDKILVSSKNFIEAVSNRGHNKNKIEFWPQYAEELYTDKNVADESELDDIPGGFNIMFTGNIGQAQGLDIAIEAAEILKDQLDINWVFIGDGSAKIQLQKQVKKKKLENNFKFISKKPVELMPLYLAKADAAFLSLKDDPVFSMTLPAKLQSYMASGIPILASINGEAANTVLEARAGLVNNAGNAAELAKNVLTLYNMSNEERKMLGKNARDFFEVNYKKTLLMDKFYKILNDQICISDSI</sequence>
<evidence type="ECO:0000313" key="3">
    <source>
        <dbReference type="EMBL" id="QNO13421.1"/>
    </source>
</evidence>
<protein>
    <submittedName>
        <fullName evidence="3">Glycosyltransferase family 4 protein</fullName>
    </submittedName>
</protein>